<dbReference type="Gramene" id="KZM91677">
    <property type="protein sequence ID" value="KZM91677"/>
    <property type="gene ID" value="DCAR_020958"/>
</dbReference>
<accession>A0A164WEN4</accession>
<evidence type="ECO:0000313" key="3">
    <source>
        <dbReference type="Proteomes" id="UP000077755"/>
    </source>
</evidence>
<proteinExistence type="predicted"/>
<dbReference type="Proteomes" id="UP000077755">
    <property type="component" value="Chromosome 6"/>
</dbReference>
<name>A0A164WEN4_DAUCS</name>
<sequence length="92" mass="10302">MDFDYLTGGSSKAKDKTWQQGTWDVATFGDPDRLSPIREQRQPQKSRVATQIAGSDDPHLLLVLNEKINVSMSPSSCDDKSIFACLQKDEKK</sequence>
<organism evidence="2 3">
    <name type="scientific">Daucus carota subsp. sativus</name>
    <name type="common">Carrot</name>
    <dbReference type="NCBI Taxonomy" id="79200"/>
    <lineage>
        <taxon>Eukaryota</taxon>
        <taxon>Viridiplantae</taxon>
        <taxon>Streptophyta</taxon>
        <taxon>Embryophyta</taxon>
        <taxon>Tracheophyta</taxon>
        <taxon>Spermatophyta</taxon>
        <taxon>Magnoliopsida</taxon>
        <taxon>eudicotyledons</taxon>
        <taxon>Gunneridae</taxon>
        <taxon>Pentapetalae</taxon>
        <taxon>asterids</taxon>
        <taxon>campanulids</taxon>
        <taxon>Apiales</taxon>
        <taxon>Apiaceae</taxon>
        <taxon>Apioideae</taxon>
        <taxon>Scandiceae</taxon>
        <taxon>Daucinae</taxon>
        <taxon>Daucus</taxon>
        <taxon>Daucus sect. Daucus</taxon>
    </lineage>
</organism>
<dbReference type="EMBL" id="CP093348">
    <property type="protein sequence ID" value="WOH05955.1"/>
    <property type="molecule type" value="Genomic_DNA"/>
</dbReference>
<feature type="region of interest" description="Disordered" evidence="1">
    <location>
        <begin position="29"/>
        <end position="52"/>
    </location>
</feature>
<feature type="compositionally biased region" description="Polar residues" evidence="1">
    <location>
        <begin position="43"/>
        <end position="52"/>
    </location>
</feature>
<gene>
    <name evidence="2" type="ORF">DCAR_0625378</name>
</gene>
<dbReference type="AlphaFoldDB" id="A0A164WEN4"/>
<reference evidence="2" key="2">
    <citation type="submission" date="2022-03" db="EMBL/GenBank/DDBJ databases">
        <title>Draft title - Genomic analysis of global carrot germplasm unveils the trajectory of domestication and the origin of high carotenoid orange carrot.</title>
        <authorList>
            <person name="Iorizzo M."/>
            <person name="Ellison S."/>
            <person name="Senalik D."/>
            <person name="Macko-Podgorni A."/>
            <person name="Grzebelus D."/>
            <person name="Bostan H."/>
            <person name="Rolling W."/>
            <person name="Curaba J."/>
            <person name="Simon P."/>
        </authorList>
    </citation>
    <scope>NUCLEOTIDE SEQUENCE</scope>
    <source>
        <tissue evidence="2">Leaf</tissue>
    </source>
</reference>
<protein>
    <submittedName>
        <fullName evidence="2">Uncharacterized protein</fullName>
    </submittedName>
</protein>
<keyword evidence="3" id="KW-1185">Reference proteome</keyword>
<reference evidence="2" key="1">
    <citation type="journal article" date="2016" name="Nat. Genet.">
        <title>A high-quality carrot genome assembly provides new insights into carotenoid accumulation and asterid genome evolution.</title>
        <authorList>
            <person name="Iorizzo M."/>
            <person name="Ellison S."/>
            <person name="Senalik D."/>
            <person name="Zeng P."/>
            <person name="Satapoomin P."/>
            <person name="Huang J."/>
            <person name="Bowman M."/>
            <person name="Iovene M."/>
            <person name="Sanseverino W."/>
            <person name="Cavagnaro P."/>
            <person name="Yildiz M."/>
            <person name="Macko-Podgorni A."/>
            <person name="Moranska E."/>
            <person name="Grzebelus E."/>
            <person name="Grzebelus D."/>
            <person name="Ashrafi H."/>
            <person name="Zheng Z."/>
            <person name="Cheng S."/>
            <person name="Spooner D."/>
            <person name="Van Deynze A."/>
            <person name="Simon P."/>
        </authorList>
    </citation>
    <scope>NUCLEOTIDE SEQUENCE</scope>
    <source>
        <tissue evidence="2">Leaf</tissue>
    </source>
</reference>
<feature type="compositionally biased region" description="Basic and acidic residues" evidence="1">
    <location>
        <begin position="30"/>
        <end position="42"/>
    </location>
</feature>
<evidence type="ECO:0000256" key="1">
    <source>
        <dbReference type="SAM" id="MobiDB-lite"/>
    </source>
</evidence>
<evidence type="ECO:0000313" key="2">
    <source>
        <dbReference type="EMBL" id="WOH05955.1"/>
    </source>
</evidence>